<sequence>MVGDALLTSNHVLNRVPNRNKDKTAYEIWIGRKPSLSYLRTWGCLVKVNVPITKKRKLGPKTVDCVFLGYAHHSIAYRFLIVKSEVSDMHVGIIMESRDATFFESFFPMKDTHSSSSQPSEIIPNSITPPEQTEHTHEHVTEEDDSEAPRRSKRQRTAKSFGDDFTVYLMDDTPKSISEAYASPDADYWKEAVRSEMDSIIANGTWEVTERPYGCKPVGCKWVFKKKLRPDGTIEKYKARLVAKGYTQKEGEDFFDTYSPVARLTTIHVLLSLAASHGLLVHQMDVKTAFLNGELDEEIYMDQPDGFVVEGQEGKVCKLLKSLYGLKQAPKQWHEKFDKTLTSAGFAVNEADKCVYYRHGGGEGVILCLYVDDILIFGINLEVINKSHYVEKILNRFGYIDSKPSPTPYDPSLLLRKNKRIARNQLQYSQIIGSLMYLASATRPDISFAVSKLSRFTSNPGDDHWHALERIMRYLKGTIELGLHYSGYPAVLGGYCDSNRISDVDEIKATSGYVFTLGGGAVSWRSCKQTILTRSTMEAELMALDTATIEAEWLRDLLMDLLIVEKPVPAILMNCDNQTVIVKVNSSKDNMKSSRHVKRQLKSVRKLRNSGVITLDYIQTARNLADPFTKGLSRNVIDNASKEMGLRPIEDAVQQSILERTHLCKLDCWSQSMKILGKFGFVLLLETFRKIRVCLLLCTAPSLIDYSIPLAGVHRRSGEQVSGTSAFDVLHREKAAIRFLGSASRDCFLFVRDGSSSSPHVCFAPSSTLATASSSCRATGLSATSI</sequence>
<dbReference type="InterPro" id="IPR013103">
    <property type="entry name" value="RVT_2"/>
</dbReference>
<name>Q2QTT3_ORYSJ</name>
<proteinExistence type="predicted"/>
<feature type="domain" description="Reverse transcriptase Ty1/copia-type" evidence="2">
    <location>
        <begin position="203"/>
        <end position="386"/>
    </location>
</feature>
<reference evidence="4" key="3">
    <citation type="submission" date="2006-01" db="EMBL/GenBank/DDBJ databases">
        <authorList>
            <person name="Buell R."/>
        </authorList>
    </citation>
    <scope>NUCLEOTIDE SEQUENCE</scope>
</reference>
<accession>Q2QTT3</accession>
<evidence type="ECO:0000259" key="3">
    <source>
        <dbReference type="Pfam" id="PF25597"/>
    </source>
</evidence>
<dbReference type="Pfam" id="PF25597">
    <property type="entry name" value="SH3_retrovirus"/>
    <property type="match status" value="1"/>
</dbReference>
<dbReference type="Pfam" id="PF07727">
    <property type="entry name" value="RVT_2"/>
    <property type="match status" value="1"/>
</dbReference>
<evidence type="ECO:0000259" key="2">
    <source>
        <dbReference type="Pfam" id="PF07727"/>
    </source>
</evidence>
<evidence type="ECO:0000313" key="4">
    <source>
        <dbReference type="EMBL" id="ABA97460.1"/>
    </source>
</evidence>
<evidence type="ECO:0000256" key="1">
    <source>
        <dbReference type="SAM" id="MobiDB-lite"/>
    </source>
</evidence>
<feature type="compositionally biased region" description="Polar residues" evidence="1">
    <location>
        <begin position="114"/>
        <end position="130"/>
    </location>
</feature>
<protein>
    <submittedName>
        <fullName evidence="4">Retrotransposon protein, putative, Ty1-copia subclass</fullName>
    </submittedName>
</protein>
<dbReference type="EMBL" id="DP000011">
    <property type="protein sequence ID" value="ABA97460.1"/>
    <property type="molecule type" value="Genomic_DNA"/>
</dbReference>
<dbReference type="PANTHER" id="PTHR11439:SF440">
    <property type="entry name" value="INTEGRASE CATALYTIC DOMAIN-CONTAINING PROTEIN"/>
    <property type="match status" value="1"/>
</dbReference>
<reference evidence="4" key="1">
    <citation type="journal article" date="2005" name="BMC Biol.">
        <title>The sequence of rice chromosomes 11 and 12, rich in disease resistance genes and recent gene duplications.</title>
        <authorList>
            <consortium name="The rice chromosomes 11 and 12 sequencing consortia"/>
        </authorList>
    </citation>
    <scope>NUCLEOTIDE SEQUENCE [LARGE SCALE GENOMIC DNA]</scope>
</reference>
<gene>
    <name evidence="4" type="ordered locus">LOC_Os12g18600</name>
</gene>
<organism evidence="4">
    <name type="scientific">Oryza sativa subsp. japonica</name>
    <name type="common">Rice</name>
    <dbReference type="NCBI Taxonomy" id="39947"/>
    <lineage>
        <taxon>Eukaryota</taxon>
        <taxon>Viridiplantae</taxon>
        <taxon>Streptophyta</taxon>
        <taxon>Embryophyta</taxon>
        <taxon>Tracheophyta</taxon>
        <taxon>Spermatophyta</taxon>
        <taxon>Magnoliopsida</taxon>
        <taxon>Liliopsida</taxon>
        <taxon>Poales</taxon>
        <taxon>Poaceae</taxon>
        <taxon>BOP clade</taxon>
        <taxon>Oryzoideae</taxon>
        <taxon>Oryzeae</taxon>
        <taxon>Oryzinae</taxon>
        <taxon>Oryza</taxon>
        <taxon>Oryza sativa</taxon>
    </lineage>
</organism>
<dbReference type="InterPro" id="IPR057670">
    <property type="entry name" value="SH3_retrovirus"/>
</dbReference>
<dbReference type="CDD" id="cd09272">
    <property type="entry name" value="RNase_HI_RT_Ty1"/>
    <property type="match status" value="1"/>
</dbReference>
<dbReference type="PANTHER" id="PTHR11439">
    <property type="entry name" value="GAG-POL-RELATED RETROTRANSPOSON"/>
    <property type="match status" value="1"/>
</dbReference>
<reference evidence="4" key="2">
    <citation type="submission" date="2005-04" db="EMBL/GenBank/DDBJ databases">
        <authorList>
            <person name="Buell C.R."/>
            <person name="Wing R.A."/>
            <person name="McCombie W.A."/>
            <person name="Ouyang S."/>
        </authorList>
    </citation>
    <scope>NUCLEOTIDE SEQUENCE</scope>
</reference>
<dbReference type="SUPFAM" id="SSF56672">
    <property type="entry name" value="DNA/RNA polymerases"/>
    <property type="match status" value="1"/>
</dbReference>
<feature type="domain" description="Retroviral polymerase SH3-like" evidence="3">
    <location>
        <begin position="44"/>
        <end position="112"/>
    </location>
</feature>
<dbReference type="InterPro" id="IPR043502">
    <property type="entry name" value="DNA/RNA_pol_sf"/>
</dbReference>
<feature type="region of interest" description="Disordered" evidence="1">
    <location>
        <begin position="113"/>
        <end position="158"/>
    </location>
</feature>
<dbReference type="AlphaFoldDB" id="Q2QTT3"/>